<feature type="region of interest" description="Disordered" evidence="1">
    <location>
        <begin position="286"/>
        <end position="328"/>
    </location>
</feature>
<dbReference type="EMBL" id="HBHT01026734">
    <property type="protein sequence ID" value="CAD9977814.1"/>
    <property type="molecule type" value="Transcribed_RNA"/>
</dbReference>
<reference evidence="3" key="1">
    <citation type="submission" date="2021-01" db="EMBL/GenBank/DDBJ databases">
        <authorList>
            <person name="Corre E."/>
            <person name="Pelletier E."/>
            <person name="Niang G."/>
            <person name="Scheremetjew M."/>
            <person name="Finn R."/>
            <person name="Kale V."/>
            <person name="Holt S."/>
            <person name="Cochrane G."/>
            <person name="Meng A."/>
            <person name="Brown T."/>
            <person name="Cohen L."/>
        </authorList>
    </citation>
    <scope>NUCLEOTIDE SEQUENCE</scope>
    <source>
        <strain evidence="3">CCMP125</strain>
    </source>
</reference>
<feature type="transmembrane region" description="Helical" evidence="2">
    <location>
        <begin position="77"/>
        <end position="97"/>
    </location>
</feature>
<sequence>MESIDPMDYAVTFLTGAFAFSAEFQNVGMAIQGAMSVRKGPNKEKKLHWFHAFMLSVVAGFAGGIFNFIWMGKPSGIIANDLAMGSCIIAFALVNILPFDLGFMFFNTFPLSLVIVSSAQLFRSLGLVKFVSTCFMAFKDTPSAYYPIPVFGPIIYGTLLGNMGPLFMKGFEPHIGNGVPWPVQNGLFLTTFYHFYVHDKDGPIGQLLRTYIPVPSFLGLDDATFATAFVSLFMQIMGILQMPEVLGPSFSPFGSLLSPFKDTSTWNVGKGETVYAKKQKEVEASARSLPDSSIEMTPVGTESEVSMKKKKKKKKKTSAAVTSKEKEL</sequence>
<organism evidence="3">
    <name type="scientific">Entomoneis paludosa</name>
    <dbReference type="NCBI Taxonomy" id="265537"/>
    <lineage>
        <taxon>Eukaryota</taxon>
        <taxon>Sar</taxon>
        <taxon>Stramenopiles</taxon>
        <taxon>Ochrophyta</taxon>
        <taxon>Bacillariophyta</taxon>
        <taxon>Bacillariophyceae</taxon>
        <taxon>Bacillariophycidae</taxon>
        <taxon>Entomoneidaceae</taxon>
        <taxon>Entomoneis</taxon>
    </lineage>
</organism>
<evidence type="ECO:0000256" key="1">
    <source>
        <dbReference type="SAM" id="MobiDB-lite"/>
    </source>
</evidence>
<dbReference type="AlphaFoldDB" id="A0A7S2YIJ6"/>
<evidence type="ECO:0000256" key="2">
    <source>
        <dbReference type="SAM" id="Phobius"/>
    </source>
</evidence>
<keyword evidence="2" id="KW-1133">Transmembrane helix</keyword>
<feature type="transmembrane region" description="Helical" evidence="2">
    <location>
        <begin position="103"/>
        <end position="122"/>
    </location>
</feature>
<keyword evidence="2" id="KW-0812">Transmembrane</keyword>
<protein>
    <submittedName>
        <fullName evidence="3">Uncharacterized protein</fullName>
    </submittedName>
</protein>
<feature type="transmembrane region" description="Helical" evidence="2">
    <location>
        <begin position="143"/>
        <end position="163"/>
    </location>
</feature>
<feature type="transmembrane region" description="Helical" evidence="2">
    <location>
        <begin position="48"/>
        <end position="70"/>
    </location>
</feature>
<gene>
    <name evidence="3" type="ORF">APAL1065_LOCUS17937</name>
</gene>
<accession>A0A7S2YIJ6</accession>
<name>A0A7S2YIJ6_9STRA</name>
<keyword evidence="2" id="KW-0472">Membrane</keyword>
<evidence type="ECO:0000313" key="3">
    <source>
        <dbReference type="EMBL" id="CAD9977814.1"/>
    </source>
</evidence>
<feature type="compositionally biased region" description="Basic residues" evidence="1">
    <location>
        <begin position="308"/>
        <end position="317"/>
    </location>
</feature>
<proteinExistence type="predicted"/>